<gene>
    <name evidence="2" type="ORF">ETAA8_55030</name>
</gene>
<sequence length="89" mass="9676">MKIINPFYAALMVVGLVFALTTCAYTVMTSRKLDPLLADEPGLTQVMEHHGVKILGGELAILAVLTFAAIGTDDFWTRRHEAAKRSSGN</sequence>
<feature type="transmembrane region" description="Helical" evidence="1">
    <location>
        <begin position="7"/>
        <end position="28"/>
    </location>
</feature>
<dbReference type="RefSeq" id="WP_145095721.1">
    <property type="nucleotide sequence ID" value="NZ_CP036274.1"/>
</dbReference>
<dbReference type="OrthoDB" id="283033at2"/>
<dbReference type="EMBL" id="CP036274">
    <property type="protein sequence ID" value="QDU30375.1"/>
    <property type="molecule type" value="Genomic_DNA"/>
</dbReference>
<dbReference type="KEGG" id="aagg:ETAA8_55030"/>
<dbReference type="Proteomes" id="UP000315017">
    <property type="component" value="Chromosome"/>
</dbReference>
<keyword evidence="1" id="KW-0812">Transmembrane</keyword>
<proteinExistence type="predicted"/>
<evidence type="ECO:0000256" key="1">
    <source>
        <dbReference type="SAM" id="Phobius"/>
    </source>
</evidence>
<protein>
    <submittedName>
        <fullName evidence="2">Uncharacterized protein</fullName>
    </submittedName>
</protein>
<name>A0A517YJI8_9BACT</name>
<accession>A0A517YJI8</accession>
<organism evidence="2 3">
    <name type="scientific">Anatilimnocola aggregata</name>
    <dbReference type="NCBI Taxonomy" id="2528021"/>
    <lineage>
        <taxon>Bacteria</taxon>
        <taxon>Pseudomonadati</taxon>
        <taxon>Planctomycetota</taxon>
        <taxon>Planctomycetia</taxon>
        <taxon>Pirellulales</taxon>
        <taxon>Pirellulaceae</taxon>
        <taxon>Anatilimnocola</taxon>
    </lineage>
</organism>
<reference evidence="2 3" key="1">
    <citation type="submission" date="2019-02" db="EMBL/GenBank/DDBJ databases">
        <title>Deep-cultivation of Planctomycetes and their phenomic and genomic characterization uncovers novel biology.</title>
        <authorList>
            <person name="Wiegand S."/>
            <person name="Jogler M."/>
            <person name="Boedeker C."/>
            <person name="Pinto D."/>
            <person name="Vollmers J."/>
            <person name="Rivas-Marin E."/>
            <person name="Kohn T."/>
            <person name="Peeters S.H."/>
            <person name="Heuer A."/>
            <person name="Rast P."/>
            <person name="Oberbeckmann S."/>
            <person name="Bunk B."/>
            <person name="Jeske O."/>
            <person name="Meyerdierks A."/>
            <person name="Storesund J.E."/>
            <person name="Kallscheuer N."/>
            <person name="Luecker S."/>
            <person name="Lage O.M."/>
            <person name="Pohl T."/>
            <person name="Merkel B.J."/>
            <person name="Hornburger P."/>
            <person name="Mueller R.-W."/>
            <person name="Bruemmer F."/>
            <person name="Labrenz M."/>
            <person name="Spormann A.M."/>
            <person name="Op den Camp H."/>
            <person name="Overmann J."/>
            <person name="Amann R."/>
            <person name="Jetten M.S.M."/>
            <person name="Mascher T."/>
            <person name="Medema M.H."/>
            <person name="Devos D.P."/>
            <person name="Kaster A.-K."/>
            <person name="Ovreas L."/>
            <person name="Rohde M."/>
            <person name="Galperin M.Y."/>
            <person name="Jogler C."/>
        </authorList>
    </citation>
    <scope>NUCLEOTIDE SEQUENCE [LARGE SCALE GENOMIC DNA]</scope>
    <source>
        <strain evidence="2 3">ETA_A8</strain>
    </source>
</reference>
<dbReference type="AlphaFoldDB" id="A0A517YJI8"/>
<keyword evidence="3" id="KW-1185">Reference proteome</keyword>
<evidence type="ECO:0000313" key="3">
    <source>
        <dbReference type="Proteomes" id="UP000315017"/>
    </source>
</evidence>
<keyword evidence="1" id="KW-0472">Membrane</keyword>
<feature type="transmembrane region" description="Helical" evidence="1">
    <location>
        <begin position="54"/>
        <end position="76"/>
    </location>
</feature>
<evidence type="ECO:0000313" key="2">
    <source>
        <dbReference type="EMBL" id="QDU30375.1"/>
    </source>
</evidence>
<keyword evidence="1" id="KW-1133">Transmembrane helix</keyword>